<accession>A0A395GQ94</accession>
<protein>
    <submittedName>
        <fullName evidence="1">Uncharacterized protein</fullName>
    </submittedName>
</protein>
<reference evidence="1 2" key="1">
    <citation type="submission" date="2018-02" db="EMBL/GenBank/DDBJ databases">
        <title>The genomes of Aspergillus section Nigri reveals drivers in fungal speciation.</title>
        <authorList>
            <consortium name="DOE Joint Genome Institute"/>
            <person name="Vesth T.C."/>
            <person name="Nybo J."/>
            <person name="Theobald S."/>
            <person name="Brandl J."/>
            <person name="Frisvad J.C."/>
            <person name="Nielsen K.F."/>
            <person name="Lyhne E.K."/>
            <person name="Kogle M.E."/>
            <person name="Kuo A."/>
            <person name="Riley R."/>
            <person name="Clum A."/>
            <person name="Nolan M."/>
            <person name="Lipzen A."/>
            <person name="Salamov A."/>
            <person name="Henrissat B."/>
            <person name="Wiebenga A."/>
            <person name="De vries R.P."/>
            <person name="Grigoriev I.V."/>
            <person name="Mortensen U.H."/>
            <person name="Andersen M.R."/>
            <person name="Baker S.E."/>
        </authorList>
    </citation>
    <scope>NUCLEOTIDE SEQUENCE [LARGE SCALE GENOMIC DNA]</scope>
    <source>
        <strain evidence="1 2">CBS 121593</strain>
    </source>
</reference>
<evidence type="ECO:0000313" key="2">
    <source>
        <dbReference type="Proteomes" id="UP000249402"/>
    </source>
</evidence>
<dbReference type="EMBL" id="KZ824478">
    <property type="protein sequence ID" value="RAK96223.1"/>
    <property type="molecule type" value="Genomic_DNA"/>
</dbReference>
<gene>
    <name evidence="1" type="ORF">BO80DRAFT_429213</name>
</gene>
<organism evidence="1 2">
    <name type="scientific">Aspergillus ibericus CBS 121593</name>
    <dbReference type="NCBI Taxonomy" id="1448316"/>
    <lineage>
        <taxon>Eukaryota</taxon>
        <taxon>Fungi</taxon>
        <taxon>Dikarya</taxon>
        <taxon>Ascomycota</taxon>
        <taxon>Pezizomycotina</taxon>
        <taxon>Eurotiomycetes</taxon>
        <taxon>Eurotiomycetidae</taxon>
        <taxon>Eurotiales</taxon>
        <taxon>Aspergillaceae</taxon>
        <taxon>Aspergillus</taxon>
        <taxon>Aspergillus subgen. Circumdati</taxon>
    </lineage>
</organism>
<sequence length="56" mass="6087">MPADRRPDWLAGISLGPARSTPGYPRFPPVSLQPSWKGWRRLGRAGSITEAGLEGI</sequence>
<name>A0A395GQ94_9EURO</name>
<evidence type="ECO:0000313" key="1">
    <source>
        <dbReference type="EMBL" id="RAK96223.1"/>
    </source>
</evidence>
<dbReference type="AlphaFoldDB" id="A0A395GQ94"/>
<dbReference type="RefSeq" id="XP_025570551.1">
    <property type="nucleotide sequence ID" value="XM_025720415.1"/>
</dbReference>
<dbReference type="GeneID" id="37225280"/>
<keyword evidence="2" id="KW-1185">Reference proteome</keyword>
<proteinExistence type="predicted"/>
<dbReference type="VEuPathDB" id="FungiDB:BO80DRAFT_429213"/>
<dbReference type="Proteomes" id="UP000249402">
    <property type="component" value="Unassembled WGS sequence"/>
</dbReference>